<protein>
    <submittedName>
        <fullName evidence="1">Uncharacterized protein</fullName>
    </submittedName>
</protein>
<organism evidence="1 2">
    <name type="scientific">Melastoma candidum</name>
    <dbReference type="NCBI Taxonomy" id="119954"/>
    <lineage>
        <taxon>Eukaryota</taxon>
        <taxon>Viridiplantae</taxon>
        <taxon>Streptophyta</taxon>
        <taxon>Embryophyta</taxon>
        <taxon>Tracheophyta</taxon>
        <taxon>Spermatophyta</taxon>
        <taxon>Magnoliopsida</taxon>
        <taxon>eudicotyledons</taxon>
        <taxon>Gunneridae</taxon>
        <taxon>Pentapetalae</taxon>
        <taxon>rosids</taxon>
        <taxon>malvids</taxon>
        <taxon>Myrtales</taxon>
        <taxon>Melastomataceae</taxon>
        <taxon>Melastomatoideae</taxon>
        <taxon>Melastomateae</taxon>
        <taxon>Melastoma</taxon>
    </lineage>
</organism>
<dbReference type="EMBL" id="CM042884">
    <property type="protein sequence ID" value="KAI4370764.1"/>
    <property type="molecule type" value="Genomic_DNA"/>
</dbReference>
<gene>
    <name evidence="1" type="ORF">MLD38_019074</name>
</gene>
<keyword evidence="2" id="KW-1185">Reference proteome</keyword>
<evidence type="ECO:0000313" key="1">
    <source>
        <dbReference type="EMBL" id="KAI4370764.1"/>
    </source>
</evidence>
<comment type="caution">
    <text evidence="1">The sequence shown here is derived from an EMBL/GenBank/DDBJ whole genome shotgun (WGS) entry which is preliminary data.</text>
</comment>
<proteinExistence type="predicted"/>
<evidence type="ECO:0000313" key="2">
    <source>
        <dbReference type="Proteomes" id="UP001057402"/>
    </source>
</evidence>
<dbReference type="Proteomes" id="UP001057402">
    <property type="component" value="Chromosome 5"/>
</dbReference>
<sequence>MAMMMMQRLRFNGLLVLLLICFIPKATRGNRDSSFGGSDCSKKFTSSFEFKGGGPPRRGQSRCERRSGVVFGGGGGDRGIRWR</sequence>
<reference evidence="2" key="1">
    <citation type="journal article" date="2023" name="Front. Plant Sci.">
        <title>Chromosomal-level genome assembly of Melastoma candidum provides insights into trichome evolution.</title>
        <authorList>
            <person name="Zhong Y."/>
            <person name="Wu W."/>
            <person name="Sun C."/>
            <person name="Zou P."/>
            <person name="Liu Y."/>
            <person name="Dai S."/>
            <person name="Zhou R."/>
        </authorList>
    </citation>
    <scope>NUCLEOTIDE SEQUENCE [LARGE SCALE GENOMIC DNA]</scope>
</reference>
<name>A0ACB9QVU7_9MYRT</name>
<accession>A0ACB9QVU7</accession>